<dbReference type="SUPFAM" id="SSF53335">
    <property type="entry name" value="S-adenosyl-L-methionine-dependent methyltransferases"/>
    <property type="match status" value="1"/>
</dbReference>
<keyword evidence="6" id="KW-0689">Ribosomal protein</keyword>
<proteinExistence type="predicted"/>
<sequence>MLTETDALITIDDLVRWGASRFAAAGLHFGHGTDNPRDEAHWLAAHALHLPFELAAAYGGCHVTAAERDAVLALLRRRMDERRPAAYLTGVTRFAGLDFDVDDAVMIPRSPLAELIEQGFAPWTEPDAVRRVLDLCTGSGCLGIAVAAHLPQAIVDLADISPAALAVARRNIARHRLQAQVRALESDLFAGIGGDDDDGYDVIVSNPPYVGAAEMEALPPEYGHEPALALAAGETGLDLVLRILRDAPDYLADDGILVVEVGNSAEALAAAVPTVPFTWIDFERGGNGVLTLDRGALAAYHDQFAQAVAAL</sequence>
<dbReference type="InterPro" id="IPR017127">
    <property type="entry name" value="Ribosome_uL3_MTase"/>
</dbReference>
<keyword evidence="7" id="KW-1185">Reference proteome</keyword>
<comment type="caution">
    <text evidence="6">The sequence shown here is derived from an EMBL/GenBank/DDBJ whole genome shotgun (WGS) entry which is preliminary data.</text>
</comment>
<evidence type="ECO:0000256" key="2">
    <source>
        <dbReference type="ARBA" id="ARBA00022679"/>
    </source>
</evidence>
<dbReference type="PROSITE" id="PS00092">
    <property type="entry name" value="N6_MTASE"/>
    <property type="match status" value="1"/>
</dbReference>
<gene>
    <name evidence="6" type="ORF">CKO31_19410</name>
</gene>
<dbReference type="EMBL" id="NRRV01000060">
    <property type="protein sequence ID" value="MBK1632876.1"/>
    <property type="molecule type" value="Genomic_DNA"/>
</dbReference>
<keyword evidence="6" id="KW-0687">Ribonucleoprotein</keyword>
<dbReference type="GO" id="GO:0008168">
    <property type="term" value="F:methyltransferase activity"/>
    <property type="evidence" value="ECO:0007669"/>
    <property type="project" value="UniProtKB-KW"/>
</dbReference>
<keyword evidence="2" id="KW-0808">Transferase</keyword>
<dbReference type="InterPro" id="IPR040758">
    <property type="entry name" value="PrmC_N"/>
</dbReference>
<dbReference type="Pfam" id="PF17827">
    <property type="entry name" value="PrmC_N"/>
    <property type="match status" value="1"/>
</dbReference>
<keyword evidence="3" id="KW-0949">S-adenosyl-L-methionine</keyword>
<dbReference type="Pfam" id="PF05175">
    <property type="entry name" value="MTS"/>
    <property type="match status" value="1"/>
</dbReference>
<name>A0ABS1CNE3_9GAMM</name>
<accession>A0ABS1CNE3</accession>
<evidence type="ECO:0000313" key="6">
    <source>
        <dbReference type="EMBL" id="MBK1632876.1"/>
    </source>
</evidence>
<evidence type="ECO:0000259" key="5">
    <source>
        <dbReference type="Pfam" id="PF17827"/>
    </source>
</evidence>
<dbReference type="GO" id="GO:0032259">
    <property type="term" value="P:methylation"/>
    <property type="evidence" value="ECO:0007669"/>
    <property type="project" value="UniProtKB-KW"/>
</dbReference>
<dbReference type="PANTHER" id="PTHR47806:SF1">
    <property type="entry name" value="RIBOSOMAL PROTEIN UL3 GLUTAMINE METHYLTRANSFERASE"/>
    <property type="match status" value="1"/>
</dbReference>
<dbReference type="InterPro" id="IPR029063">
    <property type="entry name" value="SAM-dependent_MTases_sf"/>
</dbReference>
<dbReference type="PANTHER" id="PTHR47806">
    <property type="entry name" value="50S RIBOSOMAL PROTEIN L3 GLUTAMINE METHYLTRANSFERASE"/>
    <property type="match status" value="1"/>
</dbReference>
<feature type="domain" description="Methyltransferase small" evidence="4">
    <location>
        <begin position="128"/>
        <end position="212"/>
    </location>
</feature>
<dbReference type="Gene3D" id="3.40.50.150">
    <property type="entry name" value="Vaccinia Virus protein VP39"/>
    <property type="match status" value="1"/>
</dbReference>
<dbReference type="RefSeq" id="WP_200240715.1">
    <property type="nucleotide sequence ID" value="NZ_NRRV01000060.1"/>
</dbReference>
<evidence type="ECO:0000313" key="7">
    <source>
        <dbReference type="Proteomes" id="UP000748752"/>
    </source>
</evidence>
<dbReference type="InterPro" id="IPR002052">
    <property type="entry name" value="DNA_methylase_N6_adenine_CS"/>
</dbReference>
<evidence type="ECO:0000259" key="4">
    <source>
        <dbReference type="Pfam" id="PF05175"/>
    </source>
</evidence>
<dbReference type="InterPro" id="IPR004556">
    <property type="entry name" value="HemK-like"/>
</dbReference>
<evidence type="ECO:0000256" key="3">
    <source>
        <dbReference type="ARBA" id="ARBA00022691"/>
    </source>
</evidence>
<reference evidence="6 7" key="1">
    <citation type="journal article" date="2020" name="Microorganisms">
        <title>Osmotic Adaptation and Compatible Solute Biosynthesis of Phototrophic Bacteria as Revealed from Genome Analyses.</title>
        <authorList>
            <person name="Imhoff J.F."/>
            <person name="Rahn T."/>
            <person name="Kunzel S."/>
            <person name="Keller A."/>
            <person name="Neulinger S.C."/>
        </authorList>
    </citation>
    <scope>NUCLEOTIDE SEQUENCE [LARGE SCALE GENOMIC DNA]</scope>
    <source>
        <strain evidence="6 7">DSM 6210</strain>
    </source>
</reference>
<dbReference type="PIRSF" id="PIRSF037167">
    <property type="entry name" value="Mtase_YfcB_prd"/>
    <property type="match status" value="1"/>
</dbReference>
<protein>
    <submittedName>
        <fullName evidence="6">50S ribosomal protein L3 N(5)-glutamine methyltransferase</fullName>
    </submittedName>
</protein>
<dbReference type="NCBIfam" id="TIGR00536">
    <property type="entry name" value="hemK_fam"/>
    <property type="match status" value="1"/>
</dbReference>
<dbReference type="GO" id="GO:0005840">
    <property type="term" value="C:ribosome"/>
    <property type="evidence" value="ECO:0007669"/>
    <property type="project" value="UniProtKB-KW"/>
</dbReference>
<dbReference type="NCBIfam" id="TIGR03533">
    <property type="entry name" value="L3_gln_methyl"/>
    <property type="match status" value="1"/>
</dbReference>
<dbReference type="Gene3D" id="1.10.8.10">
    <property type="entry name" value="DNA helicase RuvA subunit, C-terminal domain"/>
    <property type="match status" value="1"/>
</dbReference>
<dbReference type="Proteomes" id="UP000748752">
    <property type="component" value="Unassembled WGS sequence"/>
</dbReference>
<organism evidence="6 7">
    <name type="scientific">Thiohalocapsa halophila</name>
    <dbReference type="NCBI Taxonomy" id="69359"/>
    <lineage>
        <taxon>Bacteria</taxon>
        <taxon>Pseudomonadati</taxon>
        <taxon>Pseudomonadota</taxon>
        <taxon>Gammaproteobacteria</taxon>
        <taxon>Chromatiales</taxon>
        <taxon>Chromatiaceae</taxon>
        <taxon>Thiohalocapsa</taxon>
    </lineage>
</organism>
<feature type="domain" description="Release factor glutamine methyltransferase N-terminal" evidence="5">
    <location>
        <begin position="13"/>
        <end position="90"/>
    </location>
</feature>
<evidence type="ECO:0000256" key="1">
    <source>
        <dbReference type="ARBA" id="ARBA00022603"/>
    </source>
</evidence>
<keyword evidence="1 6" id="KW-0489">Methyltransferase</keyword>
<dbReference type="InterPro" id="IPR007848">
    <property type="entry name" value="Small_mtfrase_dom"/>
</dbReference>
<dbReference type="CDD" id="cd02440">
    <property type="entry name" value="AdoMet_MTases"/>
    <property type="match status" value="1"/>
</dbReference>